<feature type="transmembrane region" description="Helical" evidence="8">
    <location>
        <begin position="282"/>
        <end position="303"/>
    </location>
</feature>
<dbReference type="GO" id="GO:0015129">
    <property type="term" value="F:lactate transmembrane transporter activity"/>
    <property type="evidence" value="ECO:0007669"/>
    <property type="project" value="UniProtKB-UniRule"/>
</dbReference>
<dbReference type="InterPro" id="IPR003804">
    <property type="entry name" value="Lactate_perm"/>
</dbReference>
<dbReference type="NCBIfam" id="TIGR00795">
    <property type="entry name" value="lctP"/>
    <property type="match status" value="1"/>
</dbReference>
<evidence type="ECO:0000256" key="7">
    <source>
        <dbReference type="ARBA" id="ARBA00023136"/>
    </source>
</evidence>
<dbReference type="EMBL" id="CP027569">
    <property type="protein sequence ID" value="AVO26522.1"/>
    <property type="molecule type" value="Genomic_DNA"/>
</dbReference>
<dbReference type="PANTHER" id="PTHR30003:SF0">
    <property type="entry name" value="GLYCOLATE PERMEASE GLCA-RELATED"/>
    <property type="match status" value="1"/>
</dbReference>
<evidence type="ECO:0000256" key="5">
    <source>
        <dbReference type="ARBA" id="ARBA00022692"/>
    </source>
</evidence>
<dbReference type="PANTHER" id="PTHR30003">
    <property type="entry name" value="L-LACTATE PERMEASE"/>
    <property type="match status" value="1"/>
</dbReference>
<keyword evidence="7 8" id="KW-0472">Membrane</keyword>
<gene>
    <name evidence="9" type="ORF">C6Y28_02180</name>
    <name evidence="10" type="ORF">HG933_06780</name>
</gene>
<feature type="transmembrane region" description="Helical" evidence="8">
    <location>
        <begin position="327"/>
        <end position="347"/>
    </location>
</feature>
<dbReference type="RefSeq" id="WP_072023502.1">
    <property type="nucleotide sequence ID" value="NZ_CALZUV010000122.1"/>
</dbReference>
<feature type="transmembrane region" description="Helical" evidence="8">
    <location>
        <begin position="208"/>
        <end position="228"/>
    </location>
</feature>
<dbReference type="Proteomes" id="UP000238358">
    <property type="component" value="Chromosome"/>
</dbReference>
<evidence type="ECO:0000313" key="10">
    <source>
        <dbReference type="EMBL" id="NMK39081.1"/>
    </source>
</evidence>
<dbReference type="Pfam" id="PF02652">
    <property type="entry name" value="Lactate_perm"/>
    <property type="match status" value="1"/>
</dbReference>
<feature type="transmembrane region" description="Helical" evidence="8">
    <location>
        <begin position="368"/>
        <end position="386"/>
    </location>
</feature>
<evidence type="ECO:0000256" key="3">
    <source>
        <dbReference type="ARBA" id="ARBA00022448"/>
    </source>
</evidence>
<feature type="transmembrane region" description="Helical" evidence="8">
    <location>
        <begin position="179"/>
        <end position="201"/>
    </location>
</feature>
<keyword evidence="3 8" id="KW-0813">Transport</keyword>
<reference evidence="10 12" key="2">
    <citation type="submission" date="2020-04" db="EMBL/GenBank/DDBJ databases">
        <authorList>
            <person name="Hitch T.C.A."/>
            <person name="Wylensek D."/>
            <person name="Clavel T."/>
        </authorList>
    </citation>
    <scope>NUCLEOTIDE SEQUENCE [LARGE SCALE GENOMIC DNA]</scope>
    <source>
        <strain evidence="10 12">WCA-386-APC-2A</strain>
    </source>
</reference>
<evidence type="ECO:0000256" key="1">
    <source>
        <dbReference type="ARBA" id="ARBA00004651"/>
    </source>
</evidence>
<feature type="transmembrane region" description="Helical" evidence="8">
    <location>
        <begin position="57"/>
        <end position="75"/>
    </location>
</feature>
<comment type="similarity">
    <text evidence="2 8">Belongs to the lactate permease family.</text>
</comment>
<keyword evidence="6 8" id="KW-1133">Transmembrane helix</keyword>
<evidence type="ECO:0000256" key="4">
    <source>
        <dbReference type="ARBA" id="ARBA00022475"/>
    </source>
</evidence>
<evidence type="ECO:0000256" key="6">
    <source>
        <dbReference type="ARBA" id="ARBA00022989"/>
    </source>
</evidence>
<evidence type="ECO:0000313" key="9">
    <source>
        <dbReference type="EMBL" id="AVO26522.1"/>
    </source>
</evidence>
<feature type="transmembrane region" description="Helical" evidence="8">
    <location>
        <begin position="489"/>
        <end position="514"/>
    </location>
</feature>
<accession>A0A2S0M4Z9</accession>
<keyword evidence="5 8" id="KW-0812">Transmembrane</keyword>
<feature type="transmembrane region" description="Helical" evidence="8">
    <location>
        <begin position="29"/>
        <end position="50"/>
    </location>
</feature>
<dbReference type="OrthoDB" id="9761056at2"/>
<evidence type="ECO:0000313" key="12">
    <source>
        <dbReference type="Proteomes" id="UP000536773"/>
    </source>
</evidence>
<sequence>MVILALLPILFLIVALGFLKMAGWKACPIAAIIAFVVAVFCYNMSVPIAISAALEGVALACWPILLVIIMALFAYKLTVATGSLEVIKQMLTTVSEDKRVVFLLIAWGFGTFMEGMAGFGTAVAIPAAMLVALGYPPIKTIVACLISNAVAPSFGSIGIPTTTMAAVTGLDSSVLATKVSIVSFIPDLIAPFLIVVCIGGGIKAIKGVGIVTLLSGLALAIPELFISMTIGAELPVMVSSIIIMAVIVLYSRACKSTSNPEYKFDIDAENQKAVSFGEGVKAAMIFILIFVFLVGTSKLFPFINGPLASIKTTVPIYAGPGAKPYTFTWVAVPGVMIFIATILGGLYQGASIGKIAQVFKDNFVGLRFTYLTIIAVVVVAKIMTYSGMTKEIADALVFATGNAYPIVAPFVGGLGAFITGSCTNANVLFGPLQTSVASSLGMSQPWLAGASSLGGCIGKMLSPQSIALGVGAVGAVADGKEGEIMRGTVGYCLFLLIIAGIITIIAPSVVPFLVN</sequence>
<dbReference type="EMBL" id="JABBJH010000007">
    <property type="protein sequence ID" value="NMK39081.1"/>
    <property type="molecule type" value="Genomic_DNA"/>
</dbReference>
<evidence type="ECO:0000256" key="2">
    <source>
        <dbReference type="ARBA" id="ARBA00010100"/>
    </source>
</evidence>
<dbReference type="Proteomes" id="UP000536773">
    <property type="component" value="Unassembled WGS sequence"/>
</dbReference>
<comment type="function">
    <text evidence="8">Uptake of L-lactate across the membrane. Can also transport D-lactate and glycolate.</text>
</comment>
<protein>
    <recommendedName>
        <fullName evidence="8">L-lactate permease</fullName>
    </recommendedName>
</protein>
<feature type="transmembrane region" description="Helical" evidence="8">
    <location>
        <begin position="100"/>
        <end position="133"/>
    </location>
</feature>
<keyword evidence="4 8" id="KW-1003">Cell membrane</keyword>
<name>A0A2S0M4Z9_MEGEL</name>
<organism evidence="9 11">
    <name type="scientific">Megasphaera elsdenii</name>
    <dbReference type="NCBI Taxonomy" id="907"/>
    <lineage>
        <taxon>Bacteria</taxon>
        <taxon>Bacillati</taxon>
        <taxon>Bacillota</taxon>
        <taxon>Negativicutes</taxon>
        <taxon>Veillonellales</taxon>
        <taxon>Veillonellaceae</taxon>
        <taxon>Megasphaera</taxon>
    </lineage>
</organism>
<evidence type="ECO:0000313" key="11">
    <source>
        <dbReference type="Proteomes" id="UP000238358"/>
    </source>
</evidence>
<dbReference type="GO" id="GO:0015295">
    <property type="term" value="F:solute:proton symporter activity"/>
    <property type="evidence" value="ECO:0007669"/>
    <property type="project" value="TreeGrafter"/>
</dbReference>
<feature type="transmembrane region" description="Helical" evidence="8">
    <location>
        <begin position="140"/>
        <end position="159"/>
    </location>
</feature>
<dbReference type="GO" id="GO:0005886">
    <property type="term" value="C:plasma membrane"/>
    <property type="evidence" value="ECO:0007669"/>
    <property type="project" value="UniProtKB-SubCell"/>
</dbReference>
<feature type="transmembrane region" description="Helical" evidence="8">
    <location>
        <begin position="406"/>
        <end position="429"/>
    </location>
</feature>
<reference evidence="9 11" key="1">
    <citation type="journal article" date="2018" name="Genome Announc.">
        <title>Complete genomes of two Megasphaera elsdenii strains, NCIMB 702410 and ATCC 25940.</title>
        <authorList>
            <person name="Hatmaker E.A."/>
            <person name="O'Dell K."/>
            <person name="Riley L.A."/>
            <person name="Klingeman D.M."/>
            <person name="Guss A.M."/>
        </authorList>
    </citation>
    <scope>NUCLEOTIDE SEQUENCE [LARGE SCALE GENOMIC DNA]</scope>
    <source>
        <strain evidence="9 11">NCIMB702410</strain>
    </source>
</reference>
<feature type="transmembrane region" description="Helical" evidence="8">
    <location>
        <begin position="234"/>
        <end position="253"/>
    </location>
</feature>
<comment type="subcellular location">
    <subcellularLocation>
        <location evidence="1 8">Cell membrane</location>
        <topology evidence="1 8">Multi-pass membrane protein</topology>
    </subcellularLocation>
</comment>
<dbReference type="AlphaFoldDB" id="A0A2S0M4Z9"/>
<evidence type="ECO:0000256" key="8">
    <source>
        <dbReference type="RuleBase" id="RU365092"/>
    </source>
</evidence>
<proteinExistence type="inferred from homology"/>